<dbReference type="EMBL" id="JANPWB010000008">
    <property type="protein sequence ID" value="KAJ1162225.1"/>
    <property type="molecule type" value="Genomic_DNA"/>
</dbReference>
<dbReference type="PANTHER" id="PTHR33487">
    <property type="entry name" value="CILIA- AND FLAGELLA-ASSOCIATED PROTEIN 54"/>
    <property type="match status" value="1"/>
</dbReference>
<dbReference type="PANTHER" id="PTHR33487:SF1">
    <property type="entry name" value="CILIA- AND FLAGELLA-ASSOCIATED PROTEIN 54"/>
    <property type="match status" value="1"/>
</dbReference>
<gene>
    <name evidence="1" type="ORF">NDU88_002695</name>
</gene>
<accession>A0AAV7SDM8</accession>
<evidence type="ECO:0000313" key="1">
    <source>
        <dbReference type="EMBL" id="KAJ1162225.1"/>
    </source>
</evidence>
<comment type="caution">
    <text evidence="1">The sequence shown here is derived from an EMBL/GenBank/DDBJ whole genome shotgun (WGS) entry which is preliminary data.</text>
</comment>
<dbReference type="Proteomes" id="UP001066276">
    <property type="component" value="Chromosome 4_2"/>
</dbReference>
<reference evidence="1" key="1">
    <citation type="journal article" date="2022" name="bioRxiv">
        <title>Sequencing and chromosome-scale assembly of the giantPleurodeles waltlgenome.</title>
        <authorList>
            <person name="Brown T."/>
            <person name="Elewa A."/>
            <person name="Iarovenko S."/>
            <person name="Subramanian E."/>
            <person name="Araus A.J."/>
            <person name="Petzold A."/>
            <person name="Susuki M."/>
            <person name="Suzuki K.-i.T."/>
            <person name="Hayashi T."/>
            <person name="Toyoda A."/>
            <person name="Oliveira C."/>
            <person name="Osipova E."/>
            <person name="Leigh N.D."/>
            <person name="Simon A."/>
            <person name="Yun M.H."/>
        </authorList>
    </citation>
    <scope>NUCLEOTIDE SEQUENCE</scope>
    <source>
        <strain evidence="1">20211129_DDA</strain>
        <tissue evidence="1">Liver</tissue>
    </source>
</reference>
<proteinExistence type="predicted"/>
<dbReference type="AlphaFoldDB" id="A0AAV7SDM8"/>
<protein>
    <submittedName>
        <fullName evidence="1">Uncharacterized protein</fullName>
    </submittedName>
</protein>
<dbReference type="GO" id="GO:0060271">
    <property type="term" value="P:cilium assembly"/>
    <property type="evidence" value="ECO:0007669"/>
    <property type="project" value="TreeGrafter"/>
</dbReference>
<sequence>MILLADIAKSESEENKGYFADAKGQLNTLILTQKRIYEQLIRLGEVVEQHTDDPVLISPVLTLRNIYLPHIHLLSKIKLRIGYVLAHEASCAMVTGELSSLWLPAHRLLGTALELCRLSPSPEFDLEAEIIFQKEEGNLQRLQMAEGCLRGGRRVEKNQQLPGQYFL</sequence>
<evidence type="ECO:0000313" key="2">
    <source>
        <dbReference type="Proteomes" id="UP001066276"/>
    </source>
</evidence>
<keyword evidence="2" id="KW-1185">Reference proteome</keyword>
<organism evidence="1 2">
    <name type="scientific">Pleurodeles waltl</name>
    <name type="common">Iberian ribbed newt</name>
    <dbReference type="NCBI Taxonomy" id="8319"/>
    <lineage>
        <taxon>Eukaryota</taxon>
        <taxon>Metazoa</taxon>
        <taxon>Chordata</taxon>
        <taxon>Craniata</taxon>
        <taxon>Vertebrata</taxon>
        <taxon>Euteleostomi</taxon>
        <taxon>Amphibia</taxon>
        <taxon>Batrachia</taxon>
        <taxon>Caudata</taxon>
        <taxon>Salamandroidea</taxon>
        <taxon>Salamandridae</taxon>
        <taxon>Pleurodelinae</taxon>
        <taxon>Pleurodeles</taxon>
    </lineage>
</organism>
<name>A0AAV7SDM8_PLEWA</name>